<dbReference type="SUPFAM" id="SSF48498">
    <property type="entry name" value="Tetracyclin repressor-like, C-terminal domain"/>
    <property type="match status" value="1"/>
</dbReference>
<dbReference type="InterPro" id="IPR050109">
    <property type="entry name" value="HTH-type_TetR-like_transc_reg"/>
</dbReference>
<dbReference type="PANTHER" id="PTHR30055">
    <property type="entry name" value="HTH-TYPE TRANSCRIPTIONAL REGULATOR RUTR"/>
    <property type="match status" value="1"/>
</dbReference>
<sequence length="185" mass="19408">MDTAIAAAVREVIEASGYAGLTVDAVAARAGVSKAAIYRRYSTKQEMTFAVLLHDLHEESPADTGSLHGDLIALTEQIAAQAAGSSPDTLSGLLADIRADPDLRSRFASSFLTVERGIIAAVLDRAIVRGELASRPDPALVQALLLGPLYAWLIVLDEDRGRVPELVRVVATTAAHALVTSAVPA</sequence>
<dbReference type="InterPro" id="IPR001647">
    <property type="entry name" value="HTH_TetR"/>
</dbReference>
<keyword evidence="7" id="KW-1185">Reference proteome</keyword>
<evidence type="ECO:0000256" key="4">
    <source>
        <dbReference type="PROSITE-ProRule" id="PRU00335"/>
    </source>
</evidence>
<evidence type="ECO:0000256" key="1">
    <source>
        <dbReference type="ARBA" id="ARBA00023015"/>
    </source>
</evidence>
<reference evidence="6 7" key="1">
    <citation type="submission" date="2018-05" db="EMBL/GenBank/DDBJ databases">
        <title>Genomic Encyclopedia of Type Strains, Phase IV (KMG-IV): sequencing the most valuable type-strain genomes for metagenomic binning, comparative biology and taxonomic classification.</title>
        <authorList>
            <person name="Goeker M."/>
        </authorList>
    </citation>
    <scope>NUCLEOTIDE SEQUENCE [LARGE SCALE GENOMIC DNA]</scope>
    <source>
        <strain evidence="6 7">DSM 44717</strain>
    </source>
</reference>
<dbReference type="PROSITE" id="PS50977">
    <property type="entry name" value="HTH_TETR_2"/>
    <property type="match status" value="1"/>
</dbReference>
<comment type="caution">
    <text evidence="6">The sequence shown here is derived from an EMBL/GenBank/DDBJ whole genome shotgun (WGS) entry which is preliminary data.</text>
</comment>
<dbReference type="Gene3D" id="1.10.357.10">
    <property type="entry name" value="Tetracycline Repressor, domain 2"/>
    <property type="match status" value="1"/>
</dbReference>
<dbReference type="Pfam" id="PF16859">
    <property type="entry name" value="TetR_C_11"/>
    <property type="match status" value="1"/>
</dbReference>
<dbReference type="InterPro" id="IPR009057">
    <property type="entry name" value="Homeodomain-like_sf"/>
</dbReference>
<evidence type="ECO:0000313" key="6">
    <source>
        <dbReference type="EMBL" id="PWV71740.1"/>
    </source>
</evidence>
<protein>
    <submittedName>
        <fullName evidence="6">TetR family transcriptional regulator</fullName>
    </submittedName>
</protein>
<dbReference type="EMBL" id="QGTL01000010">
    <property type="protein sequence ID" value="PWV71740.1"/>
    <property type="molecule type" value="Genomic_DNA"/>
</dbReference>
<proteinExistence type="predicted"/>
<dbReference type="GO" id="GO:0000976">
    <property type="term" value="F:transcription cis-regulatory region binding"/>
    <property type="evidence" value="ECO:0007669"/>
    <property type="project" value="TreeGrafter"/>
</dbReference>
<evidence type="ECO:0000313" key="7">
    <source>
        <dbReference type="Proteomes" id="UP000246410"/>
    </source>
</evidence>
<feature type="DNA-binding region" description="H-T-H motif" evidence="4">
    <location>
        <begin position="22"/>
        <end position="41"/>
    </location>
</feature>
<name>A0A317N987_9NOCA</name>
<organism evidence="6 7">
    <name type="scientific">Nocardia neocaledoniensis</name>
    <dbReference type="NCBI Taxonomy" id="236511"/>
    <lineage>
        <taxon>Bacteria</taxon>
        <taxon>Bacillati</taxon>
        <taxon>Actinomycetota</taxon>
        <taxon>Actinomycetes</taxon>
        <taxon>Mycobacteriales</taxon>
        <taxon>Nocardiaceae</taxon>
        <taxon>Nocardia</taxon>
    </lineage>
</organism>
<dbReference type="Gene3D" id="1.10.10.60">
    <property type="entry name" value="Homeodomain-like"/>
    <property type="match status" value="1"/>
</dbReference>
<dbReference type="InterPro" id="IPR011075">
    <property type="entry name" value="TetR_C"/>
</dbReference>
<keyword evidence="1" id="KW-0805">Transcription regulation</keyword>
<gene>
    <name evidence="6" type="ORF">DFR69_110224</name>
</gene>
<feature type="domain" description="HTH tetR-type" evidence="5">
    <location>
        <begin position="1"/>
        <end position="59"/>
    </location>
</feature>
<evidence type="ECO:0000259" key="5">
    <source>
        <dbReference type="PROSITE" id="PS50977"/>
    </source>
</evidence>
<dbReference type="SUPFAM" id="SSF46689">
    <property type="entry name" value="Homeodomain-like"/>
    <property type="match status" value="1"/>
</dbReference>
<dbReference type="GO" id="GO:0003700">
    <property type="term" value="F:DNA-binding transcription factor activity"/>
    <property type="evidence" value="ECO:0007669"/>
    <property type="project" value="TreeGrafter"/>
</dbReference>
<evidence type="ECO:0000256" key="3">
    <source>
        <dbReference type="ARBA" id="ARBA00023163"/>
    </source>
</evidence>
<evidence type="ECO:0000256" key="2">
    <source>
        <dbReference type="ARBA" id="ARBA00023125"/>
    </source>
</evidence>
<dbReference type="Proteomes" id="UP000246410">
    <property type="component" value="Unassembled WGS sequence"/>
</dbReference>
<dbReference type="InterPro" id="IPR036271">
    <property type="entry name" value="Tet_transcr_reg_TetR-rel_C_sf"/>
</dbReference>
<keyword evidence="3" id="KW-0804">Transcription</keyword>
<dbReference type="PRINTS" id="PR00455">
    <property type="entry name" value="HTHTETR"/>
</dbReference>
<dbReference type="Pfam" id="PF00440">
    <property type="entry name" value="TetR_N"/>
    <property type="match status" value="1"/>
</dbReference>
<dbReference type="PANTHER" id="PTHR30055:SF148">
    <property type="entry name" value="TETR-FAMILY TRANSCRIPTIONAL REGULATOR"/>
    <property type="match status" value="1"/>
</dbReference>
<accession>A0A317N987</accession>
<keyword evidence="2 4" id="KW-0238">DNA-binding</keyword>
<dbReference type="AlphaFoldDB" id="A0A317N987"/>